<dbReference type="Proteomes" id="UP001558713">
    <property type="component" value="Unassembled WGS sequence"/>
</dbReference>
<protein>
    <recommendedName>
        <fullName evidence="3">Reverse transcriptase domain-containing protein</fullName>
    </recommendedName>
</protein>
<gene>
    <name evidence="1" type="ORF">V5N11_030263</name>
</gene>
<evidence type="ECO:0000313" key="2">
    <source>
        <dbReference type="Proteomes" id="UP001558713"/>
    </source>
</evidence>
<name>A0ABD0ZZJ1_CARAN</name>
<reference evidence="1 2" key="1">
    <citation type="submission" date="2024-04" db="EMBL/GenBank/DDBJ databases">
        <title>Genome assembly C_amara_ONT_v2.</title>
        <authorList>
            <person name="Yant L."/>
            <person name="Moore C."/>
            <person name="Slenker M."/>
        </authorList>
    </citation>
    <scope>NUCLEOTIDE SEQUENCE [LARGE SCALE GENOMIC DNA]</scope>
    <source>
        <tissue evidence="1">Leaf</tissue>
    </source>
</reference>
<dbReference type="EMBL" id="JBANAX010000633">
    <property type="protein sequence ID" value="KAL1200036.1"/>
    <property type="molecule type" value="Genomic_DNA"/>
</dbReference>
<proteinExistence type="predicted"/>
<accession>A0ABD0ZZJ1</accession>
<keyword evidence="2" id="KW-1185">Reference proteome</keyword>
<evidence type="ECO:0000313" key="1">
    <source>
        <dbReference type="EMBL" id="KAL1200036.1"/>
    </source>
</evidence>
<dbReference type="AlphaFoldDB" id="A0ABD0ZZJ1"/>
<evidence type="ECO:0008006" key="3">
    <source>
        <dbReference type="Google" id="ProtNLM"/>
    </source>
</evidence>
<sequence length="83" mass="9054">MVIKLFADDSLLFTRATPSDATNLKELLKLYEAASGQPVNYSKSAIIYSKGVSQGLKNDIFNILGIRQTRGFGKYLGLPESIG</sequence>
<comment type="caution">
    <text evidence="1">The sequence shown here is derived from an EMBL/GenBank/DDBJ whole genome shotgun (WGS) entry which is preliminary data.</text>
</comment>
<organism evidence="1 2">
    <name type="scientific">Cardamine amara subsp. amara</name>
    <dbReference type="NCBI Taxonomy" id="228776"/>
    <lineage>
        <taxon>Eukaryota</taxon>
        <taxon>Viridiplantae</taxon>
        <taxon>Streptophyta</taxon>
        <taxon>Embryophyta</taxon>
        <taxon>Tracheophyta</taxon>
        <taxon>Spermatophyta</taxon>
        <taxon>Magnoliopsida</taxon>
        <taxon>eudicotyledons</taxon>
        <taxon>Gunneridae</taxon>
        <taxon>Pentapetalae</taxon>
        <taxon>rosids</taxon>
        <taxon>malvids</taxon>
        <taxon>Brassicales</taxon>
        <taxon>Brassicaceae</taxon>
        <taxon>Cardamineae</taxon>
        <taxon>Cardamine</taxon>
    </lineage>
</organism>